<organism evidence="1 2">
    <name type="scientific">Micromonospora solifontis</name>
    <dbReference type="NCBI Taxonomy" id="2487138"/>
    <lineage>
        <taxon>Bacteria</taxon>
        <taxon>Bacillati</taxon>
        <taxon>Actinomycetota</taxon>
        <taxon>Actinomycetes</taxon>
        <taxon>Micromonosporales</taxon>
        <taxon>Micromonosporaceae</taxon>
        <taxon>Micromonospora</taxon>
    </lineage>
</organism>
<proteinExistence type="predicted"/>
<dbReference type="Pfam" id="PF19980">
    <property type="entry name" value="DUF6416"/>
    <property type="match status" value="1"/>
</dbReference>
<dbReference type="Proteomes" id="UP000280698">
    <property type="component" value="Unassembled WGS sequence"/>
</dbReference>
<protein>
    <submittedName>
        <fullName evidence="1">Uncharacterized protein</fullName>
    </submittedName>
</protein>
<dbReference type="RefSeq" id="WP_123239507.1">
    <property type="nucleotide sequence ID" value="NZ_JAAHBY010000006.1"/>
</dbReference>
<name>A0ABX9WKW9_9ACTN</name>
<sequence>MQEIKVLVPEERIPEFYEMFGRWLAGPPREVSDGPSDAVAWQDTDSDLELAKVVWAKFSQRAKDLFGVLIDSPEKTFSGEQLASDLDIPNGKYGVAGVLAWPGRYCAEVGRSLPFRFEDGPVGGSGNYSMTPELASLFGKARGSLRP</sequence>
<comment type="caution">
    <text evidence="1">The sequence shown here is derived from an EMBL/GenBank/DDBJ whole genome shotgun (WGS) entry which is preliminary data.</text>
</comment>
<dbReference type="EMBL" id="RJLN01000006">
    <property type="protein sequence ID" value="RNM01053.1"/>
    <property type="molecule type" value="Genomic_DNA"/>
</dbReference>
<evidence type="ECO:0000313" key="1">
    <source>
        <dbReference type="EMBL" id="RNM01053.1"/>
    </source>
</evidence>
<gene>
    <name evidence="1" type="ORF">EFE23_03720</name>
</gene>
<evidence type="ECO:0000313" key="2">
    <source>
        <dbReference type="Proteomes" id="UP000280698"/>
    </source>
</evidence>
<accession>A0ABX9WKW9</accession>
<reference evidence="1 2" key="1">
    <citation type="submission" date="2018-11" db="EMBL/GenBank/DDBJ databases">
        <title>Micromonospora sp. PPF5-17, a new actinomycetes isolated from a hot spring soil.</title>
        <authorList>
            <person name="Thawai C."/>
        </authorList>
    </citation>
    <scope>NUCLEOTIDE SEQUENCE [LARGE SCALE GENOMIC DNA]</scope>
    <source>
        <strain evidence="1 2">PPF5-17</strain>
    </source>
</reference>
<keyword evidence="2" id="KW-1185">Reference proteome</keyword>
<dbReference type="InterPro" id="IPR046301">
    <property type="entry name" value="DUF6416"/>
</dbReference>